<evidence type="ECO:0000313" key="3">
    <source>
        <dbReference type="Proteomes" id="UP000807342"/>
    </source>
</evidence>
<evidence type="ECO:0000256" key="1">
    <source>
        <dbReference type="SAM" id="MobiDB-lite"/>
    </source>
</evidence>
<proteinExistence type="predicted"/>
<protein>
    <submittedName>
        <fullName evidence="2">Uncharacterized protein</fullName>
    </submittedName>
</protein>
<dbReference type="EMBL" id="MU151566">
    <property type="protein sequence ID" value="KAF9442795.1"/>
    <property type="molecule type" value="Genomic_DNA"/>
</dbReference>
<feature type="region of interest" description="Disordered" evidence="1">
    <location>
        <begin position="1"/>
        <end position="36"/>
    </location>
</feature>
<keyword evidence="3" id="KW-1185">Reference proteome</keyword>
<name>A0A9P6BYS1_9AGAR</name>
<comment type="caution">
    <text evidence="2">The sequence shown here is derived from an EMBL/GenBank/DDBJ whole genome shotgun (WGS) entry which is preliminary data.</text>
</comment>
<gene>
    <name evidence="2" type="ORF">P691DRAFT_788965</name>
</gene>
<feature type="region of interest" description="Disordered" evidence="1">
    <location>
        <begin position="159"/>
        <end position="218"/>
    </location>
</feature>
<sequence>MSQEEMDLIEHHNENMGIDKTGDGVPSKVKNKGKGADPCNWGAAGIPKSDLNFRGQTKALREAKLRAAERMRKKHRTHCSPSAPISDELENQIKRIAGSHWEVTWAKMVWKPSSQRDVERTMLPAHQVNPKSFLGKAFEKAKLGNGHKGNTQARIHYDLNSSSDSEEDPLGGESTSEDSDTIGSSGRSSGDLGDSQLSSPDGSSDDSGTESSMGSYGT</sequence>
<accession>A0A9P6BYS1</accession>
<organism evidence="2 3">
    <name type="scientific">Macrolepiota fuliginosa MF-IS2</name>
    <dbReference type="NCBI Taxonomy" id="1400762"/>
    <lineage>
        <taxon>Eukaryota</taxon>
        <taxon>Fungi</taxon>
        <taxon>Dikarya</taxon>
        <taxon>Basidiomycota</taxon>
        <taxon>Agaricomycotina</taxon>
        <taxon>Agaricomycetes</taxon>
        <taxon>Agaricomycetidae</taxon>
        <taxon>Agaricales</taxon>
        <taxon>Agaricineae</taxon>
        <taxon>Agaricaceae</taxon>
        <taxon>Macrolepiota</taxon>
    </lineage>
</organism>
<evidence type="ECO:0000313" key="2">
    <source>
        <dbReference type="EMBL" id="KAF9442795.1"/>
    </source>
</evidence>
<dbReference type="Proteomes" id="UP000807342">
    <property type="component" value="Unassembled WGS sequence"/>
</dbReference>
<reference evidence="2" key="1">
    <citation type="submission" date="2020-11" db="EMBL/GenBank/DDBJ databases">
        <authorList>
            <consortium name="DOE Joint Genome Institute"/>
            <person name="Ahrendt S."/>
            <person name="Riley R."/>
            <person name="Andreopoulos W."/>
            <person name="Labutti K."/>
            <person name="Pangilinan J."/>
            <person name="Ruiz-Duenas F.J."/>
            <person name="Barrasa J.M."/>
            <person name="Sanchez-Garcia M."/>
            <person name="Camarero S."/>
            <person name="Miyauchi S."/>
            <person name="Serrano A."/>
            <person name="Linde D."/>
            <person name="Babiker R."/>
            <person name="Drula E."/>
            <person name="Ayuso-Fernandez I."/>
            <person name="Pacheco R."/>
            <person name="Padilla G."/>
            <person name="Ferreira P."/>
            <person name="Barriuso J."/>
            <person name="Kellner H."/>
            <person name="Castanera R."/>
            <person name="Alfaro M."/>
            <person name="Ramirez L."/>
            <person name="Pisabarro A.G."/>
            <person name="Kuo A."/>
            <person name="Tritt A."/>
            <person name="Lipzen A."/>
            <person name="He G."/>
            <person name="Yan M."/>
            <person name="Ng V."/>
            <person name="Cullen D."/>
            <person name="Martin F."/>
            <person name="Rosso M.-N."/>
            <person name="Henrissat B."/>
            <person name="Hibbett D."/>
            <person name="Martinez A.T."/>
            <person name="Grigoriev I.V."/>
        </authorList>
    </citation>
    <scope>NUCLEOTIDE SEQUENCE</scope>
    <source>
        <strain evidence="2">MF-IS2</strain>
    </source>
</reference>
<feature type="compositionally biased region" description="Low complexity" evidence="1">
    <location>
        <begin position="209"/>
        <end position="218"/>
    </location>
</feature>
<feature type="compositionally biased region" description="Low complexity" evidence="1">
    <location>
        <begin position="183"/>
        <end position="202"/>
    </location>
</feature>
<dbReference type="AlphaFoldDB" id="A0A9P6BYS1"/>
<feature type="compositionally biased region" description="Acidic residues" evidence="1">
    <location>
        <begin position="164"/>
        <end position="180"/>
    </location>
</feature>